<comment type="caution">
    <text evidence="2">The sequence shown here is derived from an EMBL/GenBank/DDBJ whole genome shotgun (WGS) entry which is preliminary data.</text>
</comment>
<dbReference type="Proteomes" id="UP000790580">
    <property type="component" value="Unassembled WGS sequence"/>
</dbReference>
<dbReference type="Gene3D" id="1.10.260.40">
    <property type="entry name" value="lambda repressor-like DNA-binding domains"/>
    <property type="match status" value="1"/>
</dbReference>
<dbReference type="InterPro" id="IPR010982">
    <property type="entry name" value="Lambda_DNA-bd_dom_sf"/>
</dbReference>
<evidence type="ECO:0000313" key="3">
    <source>
        <dbReference type="Proteomes" id="UP000790580"/>
    </source>
</evidence>
<gene>
    <name evidence="2" type="ORF">KS407_22060</name>
</gene>
<name>A0ABS6JZT4_9BACI</name>
<dbReference type="PROSITE" id="PS50943">
    <property type="entry name" value="HTH_CROC1"/>
    <property type="match status" value="1"/>
</dbReference>
<evidence type="ECO:0000313" key="2">
    <source>
        <dbReference type="EMBL" id="MBU9724112.1"/>
    </source>
</evidence>
<feature type="domain" description="HTH cro/C1-type" evidence="1">
    <location>
        <begin position="22"/>
        <end position="60"/>
    </location>
</feature>
<dbReference type="InterPro" id="IPR001387">
    <property type="entry name" value="Cro/C1-type_HTH"/>
</dbReference>
<dbReference type="RefSeq" id="WP_088074941.1">
    <property type="nucleotide sequence ID" value="NZ_JAHQCR010000088.1"/>
</dbReference>
<proteinExistence type="predicted"/>
<reference evidence="2 3" key="1">
    <citation type="submission" date="2021-06" db="EMBL/GenBank/DDBJ databases">
        <title>Bacillus sp. RD4P76, an endophyte from a halophyte.</title>
        <authorList>
            <person name="Sun J.-Q."/>
        </authorList>
    </citation>
    <scope>NUCLEOTIDE SEQUENCE [LARGE SCALE GENOMIC DNA]</scope>
    <source>
        <strain evidence="2 3">JCM 17098</strain>
    </source>
</reference>
<dbReference type="Pfam" id="PF13443">
    <property type="entry name" value="HTH_26"/>
    <property type="match status" value="1"/>
</dbReference>
<accession>A0ABS6JZT4</accession>
<sequence length="68" mass="8124">MFKNKIDYWIKEKGLVGKFVIKKMNISEATFISWKKNNTQPNLEQAYRLSKIFQISVDDLCEEIDEEH</sequence>
<organism evidence="2 3">
    <name type="scientific">Evansella alkalicola</name>
    <dbReference type="NCBI Taxonomy" id="745819"/>
    <lineage>
        <taxon>Bacteria</taxon>
        <taxon>Bacillati</taxon>
        <taxon>Bacillota</taxon>
        <taxon>Bacilli</taxon>
        <taxon>Bacillales</taxon>
        <taxon>Bacillaceae</taxon>
        <taxon>Evansella</taxon>
    </lineage>
</organism>
<dbReference type="EMBL" id="JAHQCR010000088">
    <property type="protein sequence ID" value="MBU9724112.1"/>
    <property type="molecule type" value="Genomic_DNA"/>
</dbReference>
<evidence type="ECO:0000259" key="1">
    <source>
        <dbReference type="PROSITE" id="PS50943"/>
    </source>
</evidence>
<dbReference type="SUPFAM" id="SSF47413">
    <property type="entry name" value="lambda repressor-like DNA-binding domains"/>
    <property type="match status" value="1"/>
</dbReference>
<keyword evidence="3" id="KW-1185">Reference proteome</keyword>
<protein>
    <submittedName>
        <fullName evidence="2">Helix-turn-helix transcriptional regulator</fullName>
    </submittedName>
</protein>